<dbReference type="InterPro" id="IPR011992">
    <property type="entry name" value="EF-hand-dom_pair"/>
</dbReference>
<reference evidence="4" key="1">
    <citation type="submission" date="2021-01" db="EMBL/GenBank/DDBJ databases">
        <authorList>
            <person name="Corre E."/>
            <person name="Pelletier E."/>
            <person name="Niang G."/>
            <person name="Scheremetjew M."/>
            <person name="Finn R."/>
            <person name="Kale V."/>
            <person name="Holt S."/>
            <person name="Cochrane G."/>
            <person name="Meng A."/>
            <person name="Brown T."/>
            <person name="Cohen L."/>
        </authorList>
    </citation>
    <scope>NUCLEOTIDE SEQUENCE</scope>
    <source>
        <strain evidence="4">CCAP979/52</strain>
    </source>
</reference>
<dbReference type="AlphaFoldDB" id="A0A7S0QI61"/>
<proteinExistence type="predicted"/>
<accession>A0A7S0QI61</accession>
<evidence type="ECO:0000256" key="2">
    <source>
        <dbReference type="SAM" id="MobiDB-lite"/>
    </source>
</evidence>
<dbReference type="EMBL" id="HBEZ01017455">
    <property type="protein sequence ID" value="CAD8631926.1"/>
    <property type="molecule type" value="Transcribed_RNA"/>
</dbReference>
<feature type="domain" description="EF-hand" evidence="3">
    <location>
        <begin position="554"/>
        <end position="589"/>
    </location>
</feature>
<feature type="region of interest" description="Disordered" evidence="2">
    <location>
        <begin position="614"/>
        <end position="667"/>
    </location>
</feature>
<name>A0A7S0QI61_9CRYP</name>
<sequence>MSDIYSRTVAKDLLKIEAVGKGHFLRARTILDGLPYDLKALQSFDEPPVLPSSGRLELHFASTVTRSNLSQMSAQTLQNLCKLLSDAAAIASVASTAVAGTGASASAPNKGAAPRLNAVGGSLQLIETVIAGDMTLSIEQAQALMQLLRSSDDRVGFACHVIHRLVTSAEPGQLLSLLTEQERLAARRLLGPVAYGFTKNNPTGHHRLDLAFKEDRKVAVLLCEIKIREAKKEHRHRTEFARLAAMEGASGALEHVDRVWRNSTLSGRSFDWQAHWAVPREGILEFDFVQISRPQELEAGVEAISANAWERFMLDIKDMDRVDAVVEFRRLSDTACFMVKQVEEILETFSVEYSNLRVEILIICFSRTIDFLGLHGVAGLYAAAPPQERQALRDRLGPCNLLEPAAAVDYYELDLVRPEHRAVAQELVLLSAVEPGENIADETLDGVAFSVPISWLRNLPTKGQFSCCYVRDHKLLEDCLSKAAAVYRGSVCRARRSPSGFGWALEHRHCRIRDKLRAQFCSVEECFAALDEDSSGTLNRRELAVGLAKVGVWLDGREVNALLDALDTDGGGTVDIKEFKAFVQGGSSVQTWTPASHPIARPRSLEGSILHTGKKIEGGSIGPSSQAGSQPGSRVSSRPSSRPGSRPTSRMSKGNGAGSNDGVEGGL</sequence>
<keyword evidence="1" id="KW-0106">Calcium</keyword>
<protein>
    <recommendedName>
        <fullName evidence="3">EF-hand domain-containing protein</fullName>
    </recommendedName>
</protein>
<dbReference type="CDD" id="cd00051">
    <property type="entry name" value="EFh"/>
    <property type="match status" value="1"/>
</dbReference>
<organism evidence="4">
    <name type="scientific">Cryptomonas curvata</name>
    <dbReference type="NCBI Taxonomy" id="233186"/>
    <lineage>
        <taxon>Eukaryota</taxon>
        <taxon>Cryptophyceae</taxon>
        <taxon>Cryptomonadales</taxon>
        <taxon>Cryptomonadaceae</taxon>
        <taxon>Cryptomonas</taxon>
    </lineage>
</organism>
<feature type="domain" description="EF-hand" evidence="3">
    <location>
        <begin position="523"/>
        <end position="553"/>
    </location>
</feature>
<gene>
    <name evidence="4" type="ORF">CCUR1050_LOCUS9606</name>
</gene>
<dbReference type="SMART" id="SM00054">
    <property type="entry name" value="EFh"/>
    <property type="match status" value="2"/>
</dbReference>
<dbReference type="GO" id="GO:0005509">
    <property type="term" value="F:calcium ion binding"/>
    <property type="evidence" value="ECO:0007669"/>
    <property type="project" value="InterPro"/>
</dbReference>
<evidence type="ECO:0000256" key="1">
    <source>
        <dbReference type="ARBA" id="ARBA00022837"/>
    </source>
</evidence>
<dbReference type="PROSITE" id="PS50222">
    <property type="entry name" value="EF_HAND_2"/>
    <property type="match status" value="2"/>
</dbReference>
<feature type="compositionally biased region" description="Low complexity" evidence="2">
    <location>
        <begin position="622"/>
        <end position="652"/>
    </location>
</feature>
<dbReference type="InterPro" id="IPR002048">
    <property type="entry name" value="EF_hand_dom"/>
</dbReference>
<dbReference type="Gene3D" id="1.10.238.10">
    <property type="entry name" value="EF-hand"/>
    <property type="match status" value="1"/>
</dbReference>
<feature type="compositionally biased region" description="Gly residues" evidence="2">
    <location>
        <begin position="655"/>
        <end position="667"/>
    </location>
</feature>
<evidence type="ECO:0000259" key="3">
    <source>
        <dbReference type="PROSITE" id="PS50222"/>
    </source>
</evidence>
<evidence type="ECO:0000313" key="4">
    <source>
        <dbReference type="EMBL" id="CAD8631926.1"/>
    </source>
</evidence>
<dbReference type="InterPro" id="IPR018247">
    <property type="entry name" value="EF_Hand_1_Ca_BS"/>
</dbReference>
<dbReference type="PROSITE" id="PS00018">
    <property type="entry name" value="EF_HAND_1"/>
    <property type="match status" value="2"/>
</dbReference>
<dbReference type="SUPFAM" id="SSF47473">
    <property type="entry name" value="EF-hand"/>
    <property type="match status" value="1"/>
</dbReference>